<evidence type="ECO:0000256" key="1">
    <source>
        <dbReference type="ARBA" id="ARBA00001917"/>
    </source>
</evidence>
<dbReference type="STRING" id="1442368.A0A0D2GK06"/>
<feature type="domain" description="FMN hydroxy acid dehydrogenase" evidence="25">
    <location>
        <begin position="104"/>
        <end position="470"/>
    </location>
</feature>
<organism evidence="26 27">
    <name type="scientific">Fonsecaea pedrosoi CBS 271.37</name>
    <dbReference type="NCBI Taxonomy" id="1442368"/>
    <lineage>
        <taxon>Eukaryota</taxon>
        <taxon>Fungi</taxon>
        <taxon>Dikarya</taxon>
        <taxon>Ascomycota</taxon>
        <taxon>Pezizomycotina</taxon>
        <taxon>Eurotiomycetes</taxon>
        <taxon>Chaetothyriomycetidae</taxon>
        <taxon>Chaetothyriales</taxon>
        <taxon>Herpotrichiellaceae</taxon>
        <taxon>Fonsecaea</taxon>
    </lineage>
</organism>
<evidence type="ECO:0000259" key="24">
    <source>
        <dbReference type="PROSITE" id="PS50255"/>
    </source>
</evidence>
<evidence type="ECO:0000313" key="27">
    <source>
        <dbReference type="Proteomes" id="UP000053029"/>
    </source>
</evidence>
<evidence type="ECO:0000256" key="20">
    <source>
        <dbReference type="ARBA" id="ARBA00078774"/>
    </source>
</evidence>
<dbReference type="InterPro" id="IPR008259">
    <property type="entry name" value="FMN_hydac_DH_AS"/>
</dbReference>
<dbReference type="PROSITE" id="PS50255">
    <property type="entry name" value="CYTOCHROME_B5_2"/>
    <property type="match status" value="1"/>
</dbReference>
<accession>A0A0D2GK06</accession>
<dbReference type="GO" id="GO:0004460">
    <property type="term" value="F:L-lactate dehydrogenase (cytochrome) activity"/>
    <property type="evidence" value="ECO:0007669"/>
    <property type="project" value="UniProtKB-EC"/>
</dbReference>
<dbReference type="PROSITE" id="PS51349">
    <property type="entry name" value="FMN_HYDROXY_ACID_DH_2"/>
    <property type="match status" value="1"/>
</dbReference>
<dbReference type="InterPro" id="IPR001199">
    <property type="entry name" value="Cyt_B5-like_heme/steroid-bd"/>
</dbReference>
<evidence type="ECO:0000256" key="6">
    <source>
        <dbReference type="ARBA" id="ARBA00022617"/>
    </source>
</evidence>
<reference evidence="26 27" key="1">
    <citation type="submission" date="2015-01" db="EMBL/GenBank/DDBJ databases">
        <title>The Genome Sequence of Fonsecaea pedrosoi CBS 271.37.</title>
        <authorList>
            <consortium name="The Broad Institute Genomics Platform"/>
            <person name="Cuomo C."/>
            <person name="de Hoog S."/>
            <person name="Gorbushina A."/>
            <person name="Stielow B."/>
            <person name="Teixiera M."/>
            <person name="Abouelleil A."/>
            <person name="Chapman S.B."/>
            <person name="Priest M."/>
            <person name="Young S.K."/>
            <person name="Wortman J."/>
            <person name="Nusbaum C."/>
            <person name="Birren B."/>
        </authorList>
    </citation>
    <scope>NUCLEOTIDE SEQUENCE [LARGE SCALE GENOMIC DNA]</scope>
    <source>
        <strain evidence="26 27">CBS 271.37</strain>
    </source>
</reference>
<dbReference type="InterPro" id="IPR037458">
    <property type="entry name" value="L-MDH/L-LDH_FMN-bd"/>
</dbReference>
<dbReference type="PROSITE" id="PS00557">
    <property type="entry name" value="FMN_HYDROXY_ACID_DH_1"/>
    <property type="match status" value="1"/>
</dbReference>
<dbReference type="GO" id="GO:0046872">
    <property type="term" value="F:metal ion binding"/>
    <property type="evidence" value="ECO:0007669"/>
    <property type="project" value="UniProtKB-UniRule"/>
</dbReference>
<dbReference type="GO" id="GO:0020037">
    <property type="term" value="F:heme binding"/>
    <property type="evidence" value="ECO:0007669"/>
    <property type="project" value="UniProtKB-UniRule"/>
</dbReference>
<feature type="compositionally biased region" description="Low complexity" evidence="23">
    <location>
        <begin position="90"/>
        <end position="107"/>
    </location>
</feature>
<dbReference type="PANTHER" id="PTHR10578">
    <property type="entry name" value="S -2-HYDROXY-ACID OXIDASE-RELATED"/>
    <property type="match status" value="1"/>
</dbReference>
<dbReference type="PRINTS" id="PR00363">
    <property type="entry name" value="CYTOCHROMEB5"/>
</dbReference>
<dbReference type="FunFam" id="3.20.20.70:FF:000062">
    <property type="entry name" value="Cytochrome b2, mitochondrial, putative"/>
    <property type="match status" value="1"/>
</dbReference>
<evidence type="ECO:0000256" key="18">
    <source>
        <dbReference type="ARBA" id="ARBA00068515"/>
    </source>
</evidence>
<dbReference type="RefSeq" id="XP_013284936.1">
    <property type="nucleotide sequence ID" value="XM_013429482.1"/>
</dbReference>
<evidence type="ECO:0000256" key="3">
    <source>
        <dbReference type="ARBA" id="ARBA00004569"/>
    </source>
</evidence>
<evidence type="ECO:0000256" key="9">
    <source>
        <dbReference type="ARBA" id="ARBA00022723"/>
    </source>
</evidence>
<comment type="cofactor">
    <cofactor evidence="1">
        <name>FMN</name>
        <dbReference type="ChEBI" id="CHEBI:58210"/>
    </cofactor>
</comment>
<dbReference type="OrthoDB" id="1925334at2759"/>
<keyword evidence="5" id="KW-0813">Transport</keyword>
<evidence type="ECO:0000256" key="8">
    <source>
        <dbReference type="ARBA" id="ARBA00022643"/>
    </source>
</evidence>
<evidence type="ECO:0000256" key="10">
    <source>
        <dbReference type="ARBA" id="ARBA00022946"/>
    </source>
</evidence>
<dbReference type="SUPFAM" id="SSF55856">
    <property type="entry name" value="Cytochrome b5-like heme/steroid binding domain"/>
    <property type="match status" value="1"/>
</dbReference>
<evidence type="ECO:0000259" key="25">
    <source>
        <dbReference type="PROSITE" id="PS51349"/>
    </source>
</evidence>
<evidence type="ECO:0000256" key="16">
    <source>
        <dbReference type="ARBA" id="ARBA00061589"/>
    </source>
</evidence>
<dbReference type="EC" id="1.1.2.3" evidence="17"/>
<dbReference type="EMBL" id="KN846971">
    <property type="protein sequence ID" value="KIW81128.1"/>
    <property type="molecule type" value="Genomic_DNA"/>
</dbReference>
<dbReference type="InterPro" id="IPR013785">
    <property type="entry name" value="Aldolase_TIM"/>
</dbReference>
<dbReference type="CDD" id="cd02922">
    <property type="entry name" value="FCB2_FMN"/>
    <property type="match status" value="1"/>
</dbReference>
<comment type="similarity">
    <text evidence="22">Belongs to the cytochrome b5 family.</text>
</comment>
<keyword evidence="9 22" id="KW-0479">Metal-binding</keyword>
<evidence type="ECO:0000256" key="21">
    <source>
        <dbReference type="ARBA" id="ARBA00078938"/>
    </source>
</evidence>
<comment type="catalytic activity">
    <reaction evidence="14">
        <text>(S)-lactate + 2 Fe(III)-[cytochrome c] = 2 Fe(II)-[cytochrome c] + pyruvate + 2 H(+)</text>
        <dbReference type="Rhea" id="RHEA:19909"/>
        <dbReference type="Rhea" id="RHEA-COMP:10350"/>
        <dbReference type="Rhea" id="RHEA-COMP:14399"/>
        <dbReference type="ChEBI" id="CHEBI:15361"/>
        <dbReference type="ChEBI" id="CHEBI:15378"/>
        <dbReference type="ChEBI" id="CHEBI:16651"/>
        <dbReference type="ChEBI" id="CHEBI:29033"/>
        <dbReference type="ChEBI" id="CHEBI:29034"/>
        <dbReference type="EC" id="1.1.2.3"/>
    </reaction>
    <physiologicalReaction direction="left-to-right" evidence="14">
        <dbReference type="Rhea" id="RHEA:19910"/>
    </physiologicalReaction>
</comment>
<dbReference type="Pfam" id="PF00173">
    <property type="entry name" value="Cyt-b5"/>
    <property type="match status" value="1"/>
</dbReference>
<comment type="cofactor">
    <cofactor evidence="2">
        <name>heme b</name>
        <dbReference type="ChEBI" id="CHEBI:60344"/>
    </cofactor>
</comment>
<feature type="region of interest" description="Disordered" evidence="23">
    <location>
        <begin position="54"/>
        <end position="107"/>
    </location>
</feature>
<dbReference type="SUPFAM" id="SSF51395">
    <property type="entry name" value="FMN-linked oxidoreductases"/>
    <property type="match status" value="1"/>
</dbReference>
<name>A0A0D2GK06_9EURO</name>
<dbReference type="InterPro" id="IPR036400">
    <property type="entry name" value="Cyt_B5-like_heme/steroid_sf"/>
</dbReference>
<dbReference type="GeneID" id="25303641"/>
<dbReference type="HOGENOM" id="CLU_020639_1_1_1"/>
<evidence type="ECO:0000256" key="7">
    <source>
        <dbReference type="ARBA" id="ARBA00022630"/>
    </source>
</evidence>
<feature type="domain" description="Cytochrome b5 heme-binding" evidence="24">
    <location>
        <begin position="1"/>
        <end position="76"/>
    </location>
</feature>
<evidence type="ECO:0000313" key="26">
    <source>
        <dbReference type="EMBL" id="KIW81128.1"/>
    </source>
</evidence>
<dbReference type="SMART" id="SM01117">
    <property type="entry name" value="Cyt-b5"/>
    <property type="match status" value="1"/>
</dbReference>
<dbReference type="PANTHER" id="PTHR10578:SF104">
    <property type="entry name" value="CYTOCHROME B2, MITOCHONDRIAL-RELATED"/>
    <property type="match status" value="1"/>
</dbReference>
<dbReference type="AlphaFoldDB" id="A0A0D2GK06"/>
<evidence type="ECO:0000256" key="23">
    <source>
        <dbReference type="SAM" id="MobiDB-lite"/>
    </source>
</evidence>
<evidence type="ECO:0000256" key="13">
    <source>
        <dbReference type="ARBA" id="ARBA00023128"/>
    </source>
</evidence>
<keyword evidence="11" id="KW-0560">Oxidoreductase</keyword>
<keyword evidence="13" id="KW-0496">Mitochondrion</keyword>
<dbReference type="Gene3D" id="3.20.20.70">
    <property type="entry name" value="Aldolase class I"/>
    <property type="match status" value="1"/>
</dbReference>
<dbReference type="Pfam" id="PF01070">
    <property type="entry name" value="FMN_dh"/>
    <property type="match status" value="1"/>
</dbReference>
<keyword evidence="7" id="KW-0285">Flavoprotein</keyword>
<keyword evidence="27" id="KW-1185">Reference proteome</keyword>
<comment type="similarity">
    <text evidence="16">In the N-terminal section; belongs to the cytochrome b5 family.</text>
</comment>
<comment type="subcellular location">
    <subcellularLocation>
        <location evidence="3">Mitochondrion intermembrane space</location>
    </subcellularLocation>
</comment>
<evidence type="ECO:0000256" key="14">
    <source>
        <dbReference type="ARBA" id="ARBA00052399"/>
    </source>
</evidence>
<dbReference type="GO" id="GO:0005758">
    <property type="term" value="C:mitochondrial intermembrane space"/>
    <property type="evidence" value="ECO:0007669"/>
    <property type="project" value="UniProtKB-SubCell"/>
</dbReference>
<evidence type="ECO:0000256" key="12">
    <source>
        <dbReference type="ARBA" id="ARBA00023004"/>
    </source>
</evidence>
<evidence type="ECO:0000256" key="17">
    <source>
        <dbReference type="ARBA" id="ARBA00066458"/>
    </source>
</evidence>
<dbReference type="Proteomes" id="UP000053029">
    <property type="component" value="Unassembled WGS sequence"/>
</dbReference>
<evidence type="ECO:0000256" key="22">
    <source>
        <dbReference type="RuleBase" id="RU362121"/>
    </source>
</evidence>
<dbReference type="VEuPathDB" id="FungiDB:Z517_04151"/>
<dbReference type="FunFam" id="3.10.120.10:FF:000009">
    <property type="entry name" value="Cytochrome b2, mitochondrial, putative"/>
    <property type="match status" value="1"/>
</dbReference>
<evidence type="ECO:0000256" key="4">
    <source>
        <dbReference type="ARBA" id="ARBA00011881"/>
    </source>
</evidence>
<evidence type="ECO:0000256" key="5">
    <source>
        <dbReference type="ARBA" id="ARBA00022448"/>
    </source>
</evidence>
<gene>
    <name evidence="26" type="ORF">Z517_04151</name>
</gene>
<dbReference type="PROSITE" id="PS00191">
    <property type="entry name" value="CYTOCHROME_B5_1"/>
    <property type="match status" value="1"/>
</dbReference>
<proteinExistence type="inferred from homology"/>
<evidence type="ECO:0000256" key="11">
    <source>
        <dbReference type="ARBA" id="ARBA00023002"/>
    </source>
</evidence>
<dbReference type="InterPro" id="IPR018506">
    <property type="entry name" value="Cyt_B5_heme-BS"/>
</dbReference>
<comment type="similarity">
    <text evidence="15">In the C-terminal section; belongs to the FMN-dependent alpha-hydroxy acid dehydrogenase family.</text>
</comment>
<evidence type="ECO:0000256" key="19">
    <source>
        <dbReference type="ARBA" id="ARBA00075949"/>
    </source>
</evidence>
<protein>
    <recommendedName>
        <fullName evidence="18">L-lactate dehydrogenase (cytochrome)</fullName>
        <ecNumber evidence="17">1.1.2.3</ecNumber>
    </recommendedName>
    <alternativeName>
        <fullName evidence="20">Cytochrome b2</fullName>
    </alternativeName>
    <alternativeName>
        <fullName evidence="19">Flavocytochrome b2</fullName>
    </alternativeName>
    <alternativeName>
        <fullName evidence="21">L-lactate ferricytochrome c oxidoreductase</fullName>
    </alternativeName>
</protein>
<keyword evidence="6 22" id="KW-0349">Heme</keyword>
<comment type="subunit">
    <text evidence="4">Homotetramer.</text>
</comment>
<dbReference type="Gene3D" id="3.10.120.10">
    <property type="entry name" value="Cytochrome b5-like heme/steroid binding domain"/>
    <property type="match status" value="1"/>
</dbReference>
<evidence type="ECO:0000256" key="2">
    <source>
        <dbReference type="ARBA" id="ARBA00001970"/>
    </source>
</evidence>
<keyword evidence="10" id="KW-0809">Transit peptide</keyword>
<sequence length="489" mass="54468">MLDAAEVAKHNSRQSCWVIISNNVYDVTDFLADHPGGPGVILRYAGKDATEEYEPIHPSGTLQRHLPADKHLGPVDPSTLSAQRTRDSNSAPDNKSSPSQSSTPHISVCQNLDDIESAARQKLTRKAWVYYDSAAESLESFHTNRRDWAKISFRPRVLRNVARVSMKRRILGHDADLPFFISPAAMAKLGHPDGELCLARGAAERNIVYCSSTYSSVAHDELAPCFDRREGRGALSFQLYVPKKKEDAKKLIDMAKRLGCKSLVITVDTLVVGRREEDDRYKAEIEVQEGREVPRTTSVADGEEAPILRGYHSSTVDWEDINWMRREWGNERGPVALKGIQTAEDAYLASLSGVEAIYLSNHGGRQLDFAPSAIRTLLEIRKFYPQVLETIDIYLDGGVRRGTDILKALCLGAKGVGLGRPFLYGLSAYGTDGVLKVIEMLSDEIETTMRLLGVTELSQLDPHCINYTALERDLPQEVREVQTGRQFKL</sequence>
<keyword evidence="12 22" id="KW-0408">Iron</keyword>
<dbReference type="InterPro" id="IPR037396">
    <property type="entry name" value="FMN_HAD"/>
</dbReference>
<keyword evidence="8" id="KW-0288">FMN</keyword>
<dbReference type="InterPro" id="IPR000262">
    <property type="entry name" value="FMN-dep_DH"/>
</dbReference>
<evidence type="ECO:0000256" key="15">
    <source>
        <dbReference type="ARBA" id="ARBA00061137"/>
    </source>
</evidence>